<dbReference type="EMBL" id="CP087164">
    <property type="protein sequence ID" value="UGS36361.1"/>
    <property type="molecule type" value="Genomic_DNA"/>
</dbReference>
<proteinExistence type="predicted"/>
<dbReference type="AlphaFoldDB" id="A0A9E7C0G8"/>
<feature type="region of interest" description="Disordered" evidence="1">
    <location>
        <begin position="475"/>
        <end position="494"/>
    </location>
</feature>
<keyword evidence="3" id="KW-1185">Reference proteome</keyword>
<accession>A0A9E7C0G8</accession>
<reference evidence="2" key="1">
    <citation type="journal article" date="2022" name="Int. J. Syst. Evol. Microbiol.">
        <title>Pseudomonas aegrilactucae sp. nov. and Pseudomonas morbosilactucae sp. nov., pathogens causing bacterial rot of lettuce in Japan.</title>
        <authorList>
            <person name="Sawada H."/>
            <person name="Fujikawa T."/>
            <person name="Satou M."/>
        </authorList>
    </citation>
    <scope>NUCLEOTIDE SEQUENCE</scope>
    <source>
        <strain evidence="2">0166_1</strain>
    </source>
</reference>
<gene>
    <name evidence="2" type="ORF">DSM104329_02765</name>
</gene>
<evidence type="ECO:0000256" key="1">
    <source>
        <dbReference type="SAM" id="MobiDB-lite"/>
    </source>
</evidence>
<organism evidence="2 3">
    <name type="scientific">Capillimicrobium parvum</name>
    <dbReference type="NCBI Taxonomy" id="2884022"/>
    <lineage>
        <taxon>Bacteria</taxon>
        <taxon>Bacillati</taxon>
        <taxon>Actinomycetota</taxon>
        <taxon>Thermoleophilia</taxon>
        <taxon>Solirubrobacterales</taxon>
        <taxon>Capillimicrobiaceae</taxon>
        <taxon>Capillimicrobium</taxon>
    </lineage>
</organism>
<evidence type="ECO:0000313" key="3">
    <source>
        <dbReference type="Proteomes" id="UP001162834"/>
    </source>
</evidence>
<sequence length="540" mass="56429">MTSLTAPLPYRDGTMSSRSALLAAGLAVVALALVPAAAGAVSPACRALPLKVSLSSSDPTVLEDDPTAVVSPLRGASINDPRVVLKRNGRTYAQGSLAGRLARGRTAIALRVVPGRRIRAGRYRLAVAGKRSGCSSRTTASRRWRFGTPSLPVRAAPVSTLVSDNDGQVRLLLRSVGRHSVSDVKVSLMDPAGATVAQAAHRGAFTGQVSIDLPLAGRPSPGRYTLKVTGRTDGTALRSEQPLAFAPGGGSAGADTAPQTGAAVQRVVVDWSGGAWQGRDVAGFVAPGIGYGEIVCRPDAQWIRFYPSDLNREVAMMNWTYKDWSENQEKAIREALHDRYTGPDFREGLNKFGPAEKLSTGEYEGIISDRGPFDNIGAASLAAPTTLKLTWQWDLGQSGGERCHVEGTFTSQTASSTPPVARSAQVLWRGDANAAGRDGASVEVPGVGTLAIACRPGPLGTRALTVDTAQGATVTTREGSDDFGRPQDVGPVSANLPNNGMIAIRFSGGATLLASSRWKVNDPDQTQNFCAIAAQAVAPG</sequence>
<dbReference type="Proteomes" id="UP001162834">
    <property type="component" value="Chromosome"/>
</dbReference>
<protein>
    <submittedName>
        <fullName evidence="2">Uncharacterized protein</fullName>
    </submittedName>
</protein>
<dbReference type="KEGG" id="sbae:DSM104329_02765"/>
<evidence type="ECO:0000313" key="2">
    <source>
        <dbReference type="EMBL" id="UGS36361.1"/>
    </source>
</evidence>
<name>A0A9E7C0G8_9ACTN</name>